<comment type="caution">
    <text evidence="2">The sequence shown here is derived from an EMBL/GenBank/DDBJ whole genome shotgun (WGS) entry which is preliminary data.</text>
</comment>
<accession>A0A4R7NHS6</accession>
<proteinExistence type="predicted"/>
<name>A0A4R7NHS6_9GAMM</name>
<reference evidence="2 3" key="1">
    <citation type="submission" date="2019-03" db="EMBL/GenBank/DDBJ databases">
        <title>Genomic Encyclopedia of Type Strains, Phase IV (KMG-IV): sequencing the most valuable type-strain genomes for metagenomic binning, comparative biology and taxonomic classification.</title>
        <authorList>
            <person name="Goeker M."/>
        </authorList>
    </citation>
    <scope>NUCLEOTIDE SEQUENCE [LARGE SCALE GENOMIC DNA]</scope>
    <source>
        <strain evidence="2 3">DSM 6770</strain>
    </source>
</reference>
<dbReference type="OrthoDB" id="9789875at2"/>
<keyword evidence="3" id="KW-1185">Reference proteome</keyword>
<dbReference type="Proteomes" id="UP000295380">
    <property type="component" value="Unassembled WGS sequence"/>
</dbReference>
<evidence type="ECO:0000259" key="1">
    <source>
        <dbReference type="Pfam" id="PF09949"/>
    </source>
</evidence>
<dbReference type="EMBL" id="SOBR01000007">
    <property type="protein sequence ID" value="TDU20164.1"/>
    <property type="molecule type" value="Genomic_DNA"/>
</dbReference>
<feature type="domain" description="Phosphatidate phosphatase APP1 catalytic" evidence="1">
    <location>
        <begin position="183"/>
        <end position="338"/>
    </location>
</feature>
<dbReference type="InterPro" id="IPR019236">
    <property type="entry name" value="APP1_cat"/>
</dbReference>
<organism evidence="2 3">
    <name type="scientific">Chromohalobacter marismortui</name>
    <dbReference type="NCBI Taxonomy" id="42055"/>
    <lineage>
        <taxon>Bacteria</taxon>
        <taxon>Pseudomonadati</taxon>
        <taxon>Pseudomonadota</taxon>
        <taxon>Gammaproteobacteria</taxon>
        <taxon>Oceanospirillales</taxon>
        <taxon>Halomonadaceae</taxon>
        <taxon>Chromohalobacter</taxon>
    </lineage>
</organism>
<dbReference type="PANTHER" id="PTHR28208:SF3">
    <property type="entry name" value="PHOSPHATIDATE PHOSPHATASE APP1"/>
    <property type="match status" value="1"/>
</dbReference>
<dbReference type="InterPro" id="IPR052935">
    <property type="entry name" value="Mg2+_PAP"/>
</dbReference>
<dbReference type="Pfam" id="PF09949">
    <property type="entry name" value="APP1_cat"/>
    <property type="match status" value="1"/>
</dbReference>
<dbReference type="AlphaFoldDB" id="A0A4R7NHS6"/>
<dbReference type="GO" id="GO:0008195">
    <property type="term" value="F:phosphatidate phosphatase activity"/>
    <property type="evidence" value="ECO:0007669"/>
    <property type="project" value="InterPro"/>
</dbReference>
<protein>
    <submittedName>
        <fullName evidence="2">Phosphatidate phosphatase APP1</fullName>
    </submittedName>
</protein>
<evidence type="ECO:0000313" key="2">
    <source>
        <dbReference type="EMBL" id="TDU20164.1"/>
    </source>
</evidence>
<sequence length="395" mass="44921">MTPHRSQPTSASPEADVLRIAEGVGPRRGTRMPSRRLHFAAKSLLRIFARPMKSDHGKGGPVVHPYRGYGTHREVFLMGRVFRQVGLARIIPRRGALRDAADVTRRLARRGFADAEVRIRLGDNSAIVTTDHDGYFDVRLPLDAPLDEHVSWHRAELEVITADRDNVLSRADVYIPPPHTDLMVISDIDDTVMYTGVADKLRMLYRLFVEKAHRRTAFPGVAELYQALHAGTAGDARRPVLYVSRGPWSIYEVLEAFFQLNHIPVGPILFLREWGISWRHPWPRRAEDHKYALITQMLTLFDTLPCVLIGDSGQHDPEIYTRIVKENPDRVKTIYIRRVDRKPSREAAIDRLREEIEHTDCELLLSDDSAAMAAHARDQGYISETGLEAVRQASR</sequence>
<dbReference type="PANTHER" id="PTHR28208">
    <property type="entry name" value="PHOSPHATIDATE PHOSPHATASE APP1"/>
    <property type="match status" value="1"/>
</dbReference>
<gene>
    <name evidence="2" type="ORF">C8E00_10763</name>
</gene>
<evidence type="ECO:0000313" key="3">
    <source>
        <dbReference type="Proteomes" id="UP000295380"/>
    </source>
</evidence>